<evidence type="ECO:0000313" key="2">
    <source>
        <dbReference type="EMBL" id="KRY39488.1"/>
    </source>
</evidence>
<dbReference type="InterPro" id="IPR036397">
    <property type="entry name" value="RNaseH_sf"/>
</dbReference>
<dbReference type="AlphaFoldDB" id="A0A0V1BRA9"/>
<protein>
    <recommendedName>
        <fullName evidence="1">Integrase catalytic domain-containing protein</fullName>
    </recommendedName>
</protein>
<dbReference type="InterPro" id="IPR012337">
    <property type="entry name" value="RNaseH-like_sf"/>
</dbReference>
<evidence type="ECO:0000313" key="3">
    <source>
        <dbReference type="Proteomes" id="UP000054776"/>
    </source>
</evidence>
<feature type="domain" description="Integrase catalytic" evidence="1">
    <location>
        <begin position="40"/>
        <end position="125"/>
    </location>
</feature>
<reference evidence="2 3" key="1">
    <citation type="submission" date="2015-01" db="EMBL/GenBank/DDBJ databases">
        <title>Evolution of Trichinella species and genotypes.</title>
        <authorList>
            <person name="Korhonen P.K."/>
            <person name="Edoardo P."/>
            <person name="Giuseppe L.R."/>
            <person name="Gasser R.B."/>
        </authorList>
    </citation>
    <scope>NUCLEOTIDE SEQUENCE [LARGE SCALE GENOMIC DNA]</scope>
    <source>
        <strain evidence="2">ISS3</strain>
    </source>
</reference>
<dbReference type="InterPro" id="IPR001584">
    <property type="entry name" value="Integrase_cat-core"/>
</dbReference>
<dbReference type="PANTHER" id="PTHR37984:SF15">
    <property type="entry name" value="INTEGRASE CATALYTIC DOMAIN-CONTAINING PROTEIN"/>
    <property type="match status" value="1"/>
</dbReference>
<comment type="caution">
    <text evidence="2">The sequence shown here is derived from an EMBL/GenBank/DDBJ whole genome shotgun (WGS) entry which is preliminary data.</text>
</comment>
<dbReference type="Gene3D" id="3.30.420.10">
    <property type="entry name" value="Ribonuclease H-like superfamily/Ribonuclease H"/>
    <property type="match status" value="1"/>
</dbReference>
<dbReference type="InParanoid" id="A0A0V1BRA9"/>
<dbReference type="Pfam" id="PF00665">
    <property type="entry name" value="rve"/>
    <property type="match status" value="1"/>
</dbReference>
<dbReference type="InterPro" id="IPR050951">
    <property type="entry name" value="Retrovirus_Pol_polyprotein"/>
</dbReference>
<keyword evidence="3" id="KW-1185">Reference proteome</keyword>
<dbReference type="EMBL" id="JYDH01000018">
    <property type="protein sequence ID" value="KRY39488.1"/>
    <property type="molecule type" value="Genomic_DNA"/>
</dbReference>
<gene>
    <name evidence="2" type="ORF">T01_16102</name>
</gene>
<organism evidence="2 3">
    <name type="scientific">Trichinella spiralis</name>
    <name type="common">Trichina worm</name>
    <dbReference type="NCBI Taxonomy" id="6334"/>
    <lineage>
        <taxon>Eukaryota</taxon>
        <taxon>Metazoa</taxon>
        <taxon>Ecdysozoa</taxon>
        <taxon>Nematoda</taxon>
        <taxon>Enoplea</taxon>
        <taxon>Dorylaimia</taxon>
        <taxon>Trichinellida</taxon>
        <taxon>Trichinellidae</taxon>
        <taxon>Trichinella</taxon>
    </lineage>
</organism>
<accession>A0A0V1BRA9</accession>
<evidence type="ECO:0000259" key="1">
    <source>
        <dbReference type="PROSITE" id="PS50994"/>
    </source>
</evidence>
<sequence length="254" mass="28120">MVDNWHSRQELRYRSSKQRLRWFKLCFDCNTRKTLIYRWRALLQHKMWESGCTSRLHCSAMSAGTYILVPIDCFTKYAEAFPISNQETVTIVDKLVDAFICSFGIPETIHANQGSQFESALFHQVYTSIQAFPIADIASLIALAKLKNTIGDLISPLTGGNGRGILGGNVGMPFGNSGRLLGGGNYYGPNSGGILENLGSRFLGGGGLMNGMEERPLVGMLNNLLGGRNQGLLGRNNFRNRNGFDTPKGYDYYD</sequence>
<dbReference type="GO" id="GO:0003676">
    <property type="term" value="F:nucleic acid binding"/>
    <property type="evidence" value="ECO:0007669"/>
    <property type="project" value="InterPro"/>
</dbReference>
<dbReference type="OrthoDB" id="5851910at2759"/>
<proteinExistence type="predicted"/>
<dbReference type="SUPFAM" id="SSF53098">
    <property type="entry name" value="Ribonuclease H-like"/>
    <property type="match status" value="1"/>
</dbReference>
<dbReference type="PANTHER" id="PTHR37984">
    <property type="entry name" value="PROTEIN CBG26694"/>
    <property type="match status" value="1"/>
</dbReference>
<name>A0A0V1BRA9_TRISP</name>
<dbReference type="STRING" id="6334.A0A0V1BRA9"/>
<dbReference type="PROSITE" id="PS50994">
    <property type="entry name" value="INTEGRASE"/>
    <property type="match status" value="1"/>
</dbReference>
<dbReference type="GO" id="GO:0015074">
    <property type="term" value="P:DNA integration"/>
    <property type="evidence" value="ECO:0007669"/>
    <property type="project" value="InterPro"/>
</dbReference>
<dbReference type="Proteomes" id="UP000054776">
    <property type="component" value="Unassembled WGS sequence"/>
</dbReference>